<name>A0A061SAL2_9CHLO</name>
<gene>
    <name evidence="2" type="ORF">TSPGSL018_6322</name>
</gene>
<dbReference type="AlphaFoldDB" id="A0A061SAL2"/>
<reference evidence="2" key="1">
    <citation type="submission" date="2014-05" db="EMBL/GenBank/DDBJ databases">
        <title>The transcriptome of the halophilic microalga Tetraselmis sp. GSL018 isolated from the Great Salt Lake, Utah.</title>
        <authorList>
            <person name="Jinkerson R.E."/>
            <person name="D'Adamo S."/>
            <person name="Posewitz M.C."/>
        </authorList>
    </citation>
    <scope>NUCLEOTIDE SEQUENCE</scope>
    <source>
        <strain evidence="2">GSL018</strain>
    </source>
</reference>
<sequence length="62" mass="6781">MSGPIRAVNLLKPPEADTVGSKVQREVYEQNLANNDSQRQNENKAVGEKQGGTLERGSKQQS</sequence>
<proteinExistence type="predicted"/>
<accession>A0A061SAL2</accession>
<dbReference type="EMBL" id="GBEZ01002930">
    <property type="protein sequence ID" value="JAC82167.1"/>
    <property type="molecule type" value="Transcribed_RNA"/>
</dbReference>
<protein>
    <submittedName>
        <fullName evidence="2">Uncharacterized protein</fullName>
    </submittedName>
</protein>
<evidence type="ECO:0000256" key="1">
    <source>
        <dbReference type="SAM" id="MobiDB-lite"/>
    </source>
</evidence>
<feature type="region of interest" description="Disordered" evidence="1">
    <location>
        <begin position="1"/>
        <end position="62"/>
    </location>
</feature>
<evidence type="ECO:0000313" key="2">
    <source>
        <dbReference type="EMBL" id="JAC82167.1"/>
    </source>
</evidence>
<organism evidence="2">
    <name type="scientific">Tetraselmis sp. GSL018</name>
    <dbReference type="NCBI Taxonomy" id="582737"/>
    <lineage>
        <taxon>Eukaryota</taxon>
        <taxon>Viridiplantae</taxon>
        <taxon>Chlorophyta</taxon>
        <taxon>core chlorophytes</taxon>
        <taxon>Chlorodendrophyceae</taxon>
        <taxon>Chlorodendrales</taxon>
        <taxon>Chlorodendraceae</taxon>
        <taxon>Tetraselmis</taxon>
    </lineage>
</organism>